<evidence type="ECO:0000313" key="3">
    <source>
        <dbReference type="Proteomes" id="UP000499080"/>
    </source>
</evidence>
<gene>
    <name evidence="2" type="ORF">AVEN_119967_1</name>
</gene>
<keyword evidence="3" id="KW-1185">Reference proteome</keyword>
<comment type="caution">
    <text evidence="2">The sequence shown here is derived from an EMBL/GenBank/DDBJ whole genome shotgun (WGS) entry which is preliminary data.</text>
</comment>
<sequence length="123" mass="14159">TRTSRLTCKGDEKVRDAETAWEGCDVQLGGFVRRMRSGCRRASIVGGIQMMLHSEGSCRNVLVPNHKQSDSKNPNIDLKDRKKDRGWKRLKKRRLRCLEVNKGLIYYYILQGRSIEELHLVGS</sequence>
<evidence type="ECO:0000313" key="2">
    <source>
        <dbReference type="EMBL" id="GBO31804.1"/>
    </source>
</evidence>
<feature type="region of interest" description="Disordered" evidence="1">
    <location>
        <begin position="62"/>
        <end position="83"/>
    </location>
</feature>
<dbReference type="EMBL" id="BGPR01055177">
    <property type="protein sequence ID" value="GBO31804.1"/>
    <property type="molecule type" value="Genomic_DNA"/>
</dbReference>
<feature type="non-terminal residue" evidence="2">
    <location>
        <position position="1"/>
    </location>
</feature>
<protein>
    <submittedName>
        <fullName evidence="2">Uncharacterized protein</fullName>
    </submittedName>
</protein>
<evidence type="ECO:0000256" key="1">
    <source>
        <dbReference type="SAM" id="MobiDB-lite"/>
    </source>
</evidence>
<dbReference type="AlphaFoldDB" id="A0A4Y2W5I4"/>
<proteinExistence type="predicted"/>
<reference evidence="2 3" key="1">
    <citation type="journal article" date="2019" name="Sci. Rep.">
        <title>Orb-weaving spider Araneus ventricosus genome elucidates the spidroin gene catalogue.</title>
        <authorList>
            <person name="Kono N."/>
            <person name="Nakamura H."/>
            <person name="Ohtoshi R."/>
            <person name="Moran D.A.P."/>
            <person name="Shinohara A."/>
            <person name="Yoshida Y."/>
            <person name="Fujiwara M."/>
            <person name="Mori M."/>
            <person name="Tomita M."/>
            <person name="Arakawa K."/>
        </authorList>
    </citation>
    <scope>NUCLEOTIDE SEQUENCE [LARGE SCALE GENOMIC DNA]</scope>
</reference>
<name>A0A4Y2W5I4_ARAVE</name>
<accession>A0A4Y2W5I4</accession>
<organism evidence="2 3">
    <name type="scientific">Araneus ventricosus</name>
    <name type="common">Orbweaver spider</name>
    <name type="synonym">Epeira ventricosa</name>
    <dbReference type="NCBI Taxonomy" id="182803"/>
    <lineage>
        <taxon>Eukaryota</taxon>
        <taxon>Metazoa</taxon>
        <taxon>Ecdysozoa</taxon>
        <taxon>Arthropoda</taxon>
        <taxon>Chelicerata</taxon>
        <taxon>Arachnida</taxon>
        <taxon>Araneae</taxon>
        <taxon>Araneomorphae</taxon>
        <taxon>Entelegynae</taxon>
        <taxon>Araneoidea</taxon>
        <taxon>Araneidae</taxon>
        <taxon>Araneus</taxon>
    </lineage>
</organism>
<dbReference type="Proteomes" id="UP000499080">
    <property type="component" value="Unassembled WGS sequence"/>
</dbReference>